<reference evidence="1" key="2">
    <citation type="journal article" date="2015" name="Fish Shellfish Immunol.">
        <title>Early steps in the European eel (Anguilla anguilla)-Vibrio vulnificus interaction in the gills: Role of the RtxA13 toxin.</title>
        <authorList>
            <person name="Callol A."/>
            <person name="Pajuelo D."/>
            <person name="Ebbesson L."/>
            <person name="Teles M."/>
            <person name="MacKenzie S."/>
            <person name="Amaro C."/>
        </authorList>
    </citation>
    <scope>NUCLEOTIDE SEQUENCE</scope>
</reference>
<accession>A0A0E9TE07</accession>
<protein>
    <submittedName>
        <fullName evidence="1">Uncharacterized protein</fullName>
    </submittedName>
</protein>
<sequence>MILCSTEHAAMLGLSQKNRARTLKFKPAVLHST</sequence>
<dbReference type="AlphaFoldDB" id="A0A0E9TE07"/>
<name>A0A0E9TE07_ANGAN</name>
<evidence type="ECO:0000313" key="1">
    <source>
        <dbReference type="EMBL" id="JAH51806.1"/>
    </source>
</evidence>
<dbReference type="EMBL" id="GBXM01056771">
    <property type="protein sequence ID" value="JAH51806.1"/>
    <property type="molecule type" value="Transcribed_RNA"/>
</dbReference>
<reference evidence="1" key="1">
    <citation type="submission" date="2014-11" db="EMBL/GenBank/DDBJ databases">
        <authorList>
            <person name="Amaro Gonzalez C."/>
        </authorList>
    </citation>
    <scope>NUCLEOTIDE SEQUENCE</scope>
</reference>
<organism evidence="1">
    <name type="scientific">Anguilla anguilla</name>
    <name type="common">European freshwater eel</name>
    <name type="synonym">Muraena anguilla</name>
    <dbReference type="NCBI Taxonomy" id="7936"/>
    <lineage>
        <taxon>Eukaryota</taxon>
        <taxon>Metazoa</taxon>
        <taxon>Chordata</taxon>
        <taxon>Craniata</taxon>
        <taxon>Vertebrata</taxon>
        <taxon>Euteleostomi</taxon>
        <taxon>Actinopterygii</taxon>
        <taxon>Neopterygii</taxon>
        <taxon>Teleostei</taxon>
        <taxon>Anguilliformes</taxon>
        <taxon>Anguillidae</taxon>
        <taxon>Anguilla</taxon>
    </lineage>
</organism>
<proteinExistence type="predicted"/>